<protein>
    <submittedName>
        <fullName evidence="2">Cell wall hydrolase</fullName>
    </submittedName>
</protein>
<dbReference type="Gene3D" id="1.10.10.2520">
    <property type="entry name" value="Cell wall hydrolase SleB, domain 1"/>
    <property type="match status" value="1"/>
</dbReference>
<dbReference type="Proteomes" id="UP000619838">
    <property type="component" value="Unassembled WGS sequence"/>
</dbReference>
<accession>A0ABR9XPK1</accession>
<sequence>MNTLKDLVQKHMQVLREKPATTLKGAVVVVGLFSMGLVMKNLISPHHAEKTGHQYNDYVESITSRELEWLARNIYHEARGESWDGMLAVGVVTMNRVRSPHYPDTIEGVVKDYKQFSWFWDGLSDRVRDREAWKRAKAAAAEVMLNPDLPIARELKDATHYHADYVDPYWSGGKMQIATIGRHIFYM</sequence>
<dbReference type="InterPro" id="IPR011105">
    <property type="entry name" value="Cell_wall_hydrolase_SleB"/>
</dbReference>
<proteinExistence type="predicted"/>
<dbReference type="EMBL" id="JADGII010000002">
    <property type="protein sequence ID" value="MBF0635958.1"/>
    <property type="molecule type" value="Genomic_DNA"/>
</dbReference>
<dbReference type="Pfam" id="PF07486">
    <property type="entry name" value="Hydrolase_2"/>
    <property type="match status" value="1"/>
</dbReference>
<organism evidence="2 3">
    <name type="scientific">Prosthecochloris ethylica</name>
    <dbReference type="NCBI Taxonomy" id="2743976"/>
    <lineage>
        <taxon>Bacteria</taxon>
        <taxon>Pseudomonadati</taxon>
        <taxon>Chlorobiota</taxon>
        <taxon>Chlorobiia</taxon>
        <taxon>Chlorobiales</taxon>
        <taxon>Chlorobiaceae</taxon>
        <taxon>Prosthecochloris</taxon>
    </lineage>
</organism>
<evidence type="ECO:0000313" key="3">
    <source>
        <dbReference type="Proteomes" id="UP000619838"/>
    </source>
</evidence>
<gene>
    <name evidence="2" type="ORF">INT08_02000</name>
</gene>
<evidence type="ECO:0000313" key="2">
    <source>
        <dbReference type="EMBL" id="MBF0635958.1"/>
    </source>
</evidence>
<keyword evidence="3" id="KW-1185">Reference proteome</keyword>
<comment type="caution">
    <text evidence="2">The sequence shown here is derived from an EMBL/GenBank/DDBJ whole genome shotgun (WGS) entry which is preliminary data.</text>
</comment>
<keyword evidence="2" id="KW-0378">Hydrolase</keyword>
<dbReference type="GO" id="GO:0016787">
    <property type="term" value="F:hydrolase activity"/>
    <property type="evidence" value="ECO:0007669"/>
    <property type="project" value="UniProtKB-KW"/>
</dbReference>
<feature type="domain" description="Cell wall hydrolase SleB" evidence="1">
    <location>
        <begin position="80"/>
        <end position="186"/>
    </location>
</feature>
<name>A0ABR9XPK1_9CHLB</name>
<dbReference type="RefSeq" id="WP_114606969.1">
    <property type="nucleotide sequence ID" value="NZ_JABVZQ010000004.1"/>
</dbReference>
<dbReference type="InterPro" id="IPR042047">
    <property type="entry name" value="SleB_dom1"/>
</dbReference>
<evidence type="ECO:0000259" key="1">
    <source>
        <dbReference type="Pfam" id="PF07486"/>
    </source>
</evidence>
<reference evidence="2 3" key="1">
    <citation type="journal article" date="2020" name="Microorganisms">
        <title>Simultaneous Genome Sequencing of Prosthecochloris ethylica and Desulfuromonas acetoxidans within a Syntrophic Mixture Reveals Unique Pili and Protein Interactions.</title>
        <authorList>
            <person name="Kyndt J.A."/>
            <person name="Van Beeumen J.J."/>
            <person name="Meyer T.E."/>
        </authorList>
    </citation>
    <scope>NUCLEOTIDE SEQUENCE [LARGE SCALE GENOMIC DNA]</scope>
    <source>
        <strain evidence="2 3">N3</strain>
    </source>
</reference>